<evidence type="ECO:0000259" key="5">
    <source>
        <dbReference type="PROSITE" id="PS51767"/>
    </source>
</evidence>
<dbReference type="PROSITE" id="PS51767">
    <property type="entry name" value="PEPTIDASE_A1"/>
    <property type="match status" value="1"/>
</dbReference>
<dbReference type="AlphaFoldDB" id="A0A833QS09"/>
<dbReference type="InterPro" id="IPR001461">
    <property type="entry name" value="Aspartic_peptidase_A1"/>
</dbReference>
<dbReference type="Gene3D" id="2.40.70.10">
    <property type="entry name" value="Acid Proteases"/>
    <property type="match status" value="2"/>
</dbReference>
<evidence type="ECO:0000313" key="7">
    <source>
        <dbReference type="Proteomes" id="UP000623129"/>
    </source>
</evidence>
<gene>
    <name evidence="6" type="ORF">FCM35_KLT01802</name>
</gene>
<comment type="caution">
    <text evidence="6">The sequence shown here is derived from an EMBL/GenBank/DDBJ whole genome shotgun (WGS) entry which is preliminary data.</text>
</comment>
<dbReference type="PROSITE" id="PS00141">
    <property type="entry name" value="ASP_PROTEASE"/>
    <property type="match status" value="1"/>
</dbReference>
<dbReference type="InterPro" id="IPR032799">
    <property type="entry name" value="TAXi_C"/>
</dbReference>
<accession>A0A833QS09</accession>
<feature type="active site" evidence="2">
    <location>
        <position position="118"/>
    </location>
</feature>
<proteinExistence type="inferred from homology"/>
<feature type="domain" description="Peptidase A1" evidence="5">
    <location>
        <begin position="100"/>
        <end position="445"/>
    </location>
</feature>
<dbReference type="PRINTS" id="PR00792">
    <property type="entry name" value="PEPSIN"/>
</dbReference>
<keyword evidence="4" id="KW-0732">Signal</keyword>
<evidence type="ECO:0000256" key="2">
    <source>
        <dbReference type="PIRSR" id="PIRSR601461-1"/>
    </source>
</evidence>
<evidence type="ECO:0000256" key="4">
    <source>
        <dbReference type="SAM" id="SignalP"/>
    </source>
</evidence>
<dbReference type="EMBL" id="SWLB01000011">
    <property type="protein sequence ID" value="KAF3332225.1"/>
    <property type="molecule type" value="Genomic_DNA"/>
</dbReference>
<feature type="chain" id="PRO_5032890861" evidence="4">
    <location>
        <begin position="22"/>
        <end position="508"/>
    </location>
</feature>
<dbReference type="SUPFAM" id="SSF50630">
    <property type="entry name" value="Acid proteases"/>
    <property type="match status" value="1"/>
</dbReference>
<sequence>MAYSSVSLLLLLTTALTSCYGNKLGLDFHHRFSDKVREWTDSRGLPPAWNPEEVPRGSVEYYQKLLKYDLHRHRDRSLAEGDLYAFAQGNKTIEYIGNLHYTLVNLGTPNQTFLVALDTGSPLFWIPCNCKQCAPNSDPSYGNIVFSNYEPSASTTSKKVSCSSEQCFTPSKFQCTNQSADCTYTIKYGDGNTSSSGTLIQDDLYLIKQDITSELVKLSIVFGCGEVQTGNLLKGRPPNGLMGLGPTNISVATMIANSGLISDSFSMCFGVDGNGRLNFGDKGSADQFETKLNNDANSFYNISLTGVAVGSVVSNMSFTAIVDSGNSFSGFTDDVYMKLGTSFSANVSEKRIQIKGSPFEYCFEISANQTINQTINGVPPVSFTTKGGSSFRALHPLIFLGDQNTKKLVAYCLAIVRSRFNIIGENFLVGNRIVFDRERGVLGWQPYNCSGSENTNKPAPSTPVPPPPAPYPVISVPSKSWAHPVGPSTIISVVTSLLSITLMWLPFY</sequence>
<feature type="signal peptide" evidence="4">
    <location>
        <begin position="1"/>
        <end position="21"/>
    </location>
</feature>
<dbReference type="PANTHER" id="PTHR13683">
    <property type="entry name" value="ASPARTYL PROTEASES"/>
    <property type="match status" value="1"/>
</dbReference>
<dbReference type="OrthoDB" id="2747330at2759"/>
<dbReference type="InterPro" id="IPR021109">
    <property type="entry name" value="Peptidase_aspartic_dom_sf"/>
</dbReference>
<comment type="similarity">
    <text evidence="1 3">Belongs to the peptidase A1 family.</text>
</comment>
<dbReference type="InterPro" id="IPR001969">
    <property type="entry name" value="Aspartic_peptidase_AS"/>
</dbReference>
<keyword evidence="3" id="KW-0378">Hydrolase</keyword>
<dbReference type="Pfam" id="PF14541">
    <property type="entry name" value="TAXi_C"/>
    <property type="match status" value="1"/>
</dbReference>
<protein>
    <submittedName>
        <fullName evidence="6">Aspartic proteinase-like protein 1</fullName>
    </submittedName>
</protein>
<dbReference type="GO" id="GO:0004190">
    <property type="term" value="F:aspartic-type endopeptidase activity"/>
    <property type="evidence" value="ECO:0007669"/>
    <property type="project" value="UniProtKB-KW"/>
</dbReference>
<dbReference type="GO" id="GO:0006508">
    <property type="term" value="P:proteolysis"/>
    <property type="evidence" value="ECO:0007669"/>
    <property type="project" value="UniProtKB-KW"/>
</dbReference>
<dbReference type="CDD" id="cd05471">
    <property type="entry name" value="pepsin_like"/>
    <property type="match status" value="1"/>
</dbReference>
<feature type="active site" evidence="2">
    <location>
        <position position="323"/>
    </location>
</feature>
<evidence type="ECO:0000256" key="3">
    <source>
        <dbReference type="RuleBase" id="RU000454"/>
    </source>
</evidence>
<dbReference type="PANTHER" id="PTHR13683:SF232">
    <property type="entry name" value="OS09G0542100 PROTEIN"/>
    <property type="match status" value="1"/>
</dbReference>
<dbReference type="Pfam" id="PF14543">
    <property type="entry name" value="TAXi_N"/>
    <property type="match status" value="1"/>
</dbReference>
<organism evidence="6 7">
    <name type="scientific">Carex littledalei</name>
    <dbReference type="NCBI Taxonomy" id="544730"/>
    <lineage>
        <taxon>Eukaryota</taxon>
        <taxon>Viridiplantae</taxon>
        <taxon>Streptophyta</taxon>
        <taxon>Embryophyta</taxon>
        <taxon>Tracheophyta</taxon>
        <taxon>Spermatophyta</taxon>
        <taxon>Magnoliopsida</taxon>
        <taxon>Liliopsida</taxon>
        <taxon>Poales</taxon>
        <taxon>Cyperaceae</taxon>
        <taxon>Cyperoideae</taxon>
        <taxon>Cariceae</taxon>
        <taxon>Carex</taxon>
        <taxon>Carex subgen. Euthyceras</taxon>
    </lineage>
</organism>
<dbReference type="InterPro" id="IPR034164">
    <property type="entry name" value="Pepsin-like_dom"/>
</dbReference>
<keyword evidence="7" id="KW-1185">Reference proteome</keyword>
<keyword evidence="3" id="KW-0064">Aspartyl protease</keyword>
<evidence type="ECO:0000256" key="1">
    <source>
        <dbReference type="ARBA" id="ARBA00007447"/>
    </source>
</evidence>
<reference evidence="6" key="1">
    <citation type="submission" date="2020-01" db="EMBL/GenBank/DDBJ databases">
        <title>Genome sequence of Kobresia littledalei, the first chromosome-level genome in the family Cyperaceae.</title>
        <authorList>
            <person name="Qu G."/>
        </authorList>
    </citation>
    <scope>NUCLEOTIDE SEQUENCE</scope>
    <source>
        <strain evidence="6">C.B.Clarke</strain>
        <tissue evidence="6">Leaf</tissue>
    </source>
</reference>
<dbReference type="InterPro" id="IPR032861">
    <property type="entry name" value="TAXi_N"/>
</dbReference>
<dbReference type="InterPro" id="IPR033121">
    <property type="entry name" value="PEPTIDASE_A1"/>
</dbReference>
<dbReference type="Proteomes" id="UP000623129">
    <property type="component" value="Unassembled WGS sequence"/>
</dbReference>
<name>A0A833QS09_9POAL</name>
<evidence type="ECO:0000313" key="6">
    <source>
        <dbReference type="EMBL" id="KAF3332225.1"/>
    </source>
</evidence>
<keyword evidence="3" id="KW-0645">Protease</keyword>